<keyword evidence="2" id="KW-1185">Reference proteome</keyword>
<dbReference type="EMBL" id="CM037157">
    <property type="protein sequence ID" value="KAH7849200.1"/>
    <property type="molecule type" value="Genomic_DNA"/>
</dbReference>
<name>A0ACB7Y6V6_9ERIC</name>
<protein>
    <submittedName>
        <fullName evidence="1">Uncharacterized protein</fullName>
    </submittedName>
</protein>
<gene>
    <name evidence="1" type="ORF">Vadar_014469</name>
</gene>
<sequence length="286" mass="32413">MPKNDDYNKAEWSDDDHDEDEGSDDDHNEDEGSDDDDDDHGCSNFFHEEKWIHHWSLVLTLEPGYARCMLQQMKCLIRSMVDLLLHYGAPTDLKSIAKTATQGGMLPLNVALEMLSSLLAWNTKRVDDVFYYYVMEGKLIEMAALLLVAREKVMAGFNGRMYIRQFICEETAVMHADERKLTGCGKRGKWASVFKDKRLVMTSALELLVLFERAGDCIEAYAQSVPSEITEQEVCWQACIRTVRPFWRRKGLAYGIRVGPTNAGTPCVRLVPFSSGKANTCHARIG</sequence>
<comment type="caution">
    <text evidence="1">The sequence shown here is derived from an EMBL/GenBank/DDBJ whole genome shotgun (WGS) entry which is preliminary data.</text>
</comment>
<evidence type="ECO:0000313" key="2">
    <source>
        <dbReference type="Proteomes" id="UP000828048"/>
    </source>
</evidence>
<dbReference type="Proteomes" id="UP000828048">
    <property type="component" value="Chromosome 7"/>
</dbReference>
<reference evidence="1 2" key="1">
    <citation type="journal article" date="2021" name="Hortic Res">
        <title>High-quality reference genome and annotation aids understanding of berry development for evergreen blueberry (Vaccinium darrowii).</title>
        <authorList>
            <person name="Yu J."/>
            <person name="Hulse-Kemp A.M."/>
            <person name="Babiker E."/>
            <person name="Staton M."/>
        </authorList>
    </citation>
    <scope>NUCLEOTIDE SEQUENCE [LARGE SCALE GENOMIC DNA]</scope>
    <source>
        <strain evidence="2">cv. NJ 8807/NJ 8810</strain>
        <tissue evidence="1">Young leaf</tissue>
    </source>
</reference>
<evidence type="ECO:0000313" key="1">
    <source>
        <dbReference type="EMBL" id="KAH7849200.1"/>
    </source>
</evidence>
<organism evidence="1 2">
    <name type="scientific">Vaccinium darrowii</name>
    <dbReference type="NCBI Taxonomy" id="229202"/>
    <lineage>
        <taxon>Eukaryota</taxon>
        <taxon>Viridiplantae</taxon>
        <taxon>Streptophyta</taxon>
        <taxon>Embryophyta</taxon>
        <taxon>Tracheophyta</taxon>
        <taxon>Spermatophyta</taxon>
        <taxon>Magnoliopsida</taxon>
        <taxon>eudicotyledons</taxon>
        <taxon>Gunneridae</taxon>
        <taxon>Pentapetalae</taxon>
        <taxon>asterids</taxon>
        <taxon>Ericales</taxon>
        <taxon>Ericaceae</taxon>
        <taxon>Vaccinioideae</taxon>
        <taxon>Vaccinieae</taxon>
        <taxon>Vaccinium</taxon>
    </lineage>
</organism>
<proteinExistence type="predicted"/>
<accession>A0ACB7Y6V6</accession>